<protein>
    <submittedName>
        <fullName evidence="4">Ribonuclease H-like domain-containing protein</fullName>
    </submittedName>
</protein>
<feature type="region of interest" description="Disordered" evidence="1">
    <location>
        <begin position="135"/>
        <end position="169"/>
    </location>
</feature>
<gene>
    <name evidence="4" type="ORF">Tco_1124505</name>
</gene>
<name>A0ABQ5J827_9ASTR</name>
<dbReference type="EMBL" id="BQNB010021598">
    <property type="protein sequence ID" value="GJU08075.1"/>
    <property type="molecule type" value="Genomic_DNA"/>
</dbReference>
<sequence>MRPFGCPLTILNTLDSLGKFDGKSDEGYLLGYSTSSKAFRVYNKRTKRVEENLHINFLEDQPNVTGTGPNWMFNLDFLTNLMNYIPVSVENQVNVDAGTQDSYVAGSSGKDKGPTQEYILLPLQPHRTRIPVEDVPPAAHEKPSESSPKDNDVQDSEDVADKEGQHQMTEDEQVLHDELEKMIAQEVVAKALDDATRQAFEEEKRNIASQKKAAQATSTNILSTVRSSVSTATTPYVSAASTPTGANAGESSFVYLGGKIPIDASTLPNADLPIDLNMPDLEDASDTLPNDGIFNGAYDDDEDVGAVADFNNMDNTIAVSPIPTLRIHKDHPKGQILGDPTSAVQTRGKIQKASSAQQALVSYIHKQNRTNHKDHQNCLFACFLSQEEPKTISQALQDESWVEAMQEELLQFKLQKVWVLVDLPYGKKVIGTKWVFRNKRDERSIVVKNKARLVAQGFRQEEGIDYDEVFAPVARIKAIRLFLAFASYMGFTVYQMDVKSAFLLWHY</sequence>
<evidence type="ECO:0000256" key="1">
    <source>
        <dbReference type="SAM" id="MobiDB-lite"/>
    </source>
</evidence>
<dbReference type="InterPro" id="IPR013103">
    <property type="entry name" value="RVT_2"/>
</dbReference>
<proteinExistence type="predicted"/>
<feature type="compositionally biased region" description="Basic and acidic residues" evidence="1">
    <location>
        <begin position="139"/>
        <end position="152"/>
    </location>
</feature>
<accession>A0ABQ5J827</accession>
<comment type="caution">
    <text evidence="4">The sequence shown here is derived from an EMBL/GenBank/DDBJ whole genome shotgun (WGS) entry which is preliminary data.</text>
</comment>
<keyword evidence="5" id="KW-1185">Reference proteome</keyword>
<evidence type="ECO:0000259" key="3">
    <source>
        <dbReference type="Pfam" id="PF25597"/>
    </source>
</evidence>
<feature type="domain" description="Retroviral polymerase SH3-like" evidence="3">
    <location>
        <begin position="15"/>
        <end position="62"/>
    </location>
</feature>
<reference evidence="4" key="2">
    <citation type="submission" date="2022-01" db="EMBL/GenBank/DDBJ databases">
        <authorList>
            <person name="Yamashiro T."/>
            <person name="Shiraishi A."/>
            <person name="Satake H."/>
            <person name="Nakayama K."/>
        </authorList>
    </citation>
    <scope>NUCLEOTIDE SEQUENCE</scope>
</reference>
<evidence type="ECO:0000313" key="4">
    <source>
        <dbReference type="EMBL" id="GJU08075.1"/>
    </source>
</evidence>
<feature type="compositionally biased region" description="Basic and acidic residues" evidence="1">
    <location>
        <begin position="159"/>
        <end position="169"/>
    </location>
</feature>
<dbReference type="Pfam" id="PF25597">
    <property type="entry name" value="SH3_retrovirus"/>
    <property type="match status" value="1"/>
</dbReference>
<evidence type="ECO:0000313" key="5">
    <source>
        <dbReference type="Proteomes" id="UP001151760"/>
    </source>
</evidence>
<organism evidence="4 5">
    <name type="scientific">Tanacetum coccineum</name>
    <dbReference type="NCBI Taxonomy" id="301880"/>
    <lineage>
        <taxon>Eukaryota</taxon>
        <taxon>Viridiplantae</taxon>
        <taxon>Streptophyta</taxon>
        <taxon>Embryophyta</taxon>
        <taxon>Tracheophyta</taxon>
        <taxon>Spermatophyta</taxon>
        <taxon>Magnoliopsida</taxon>
        <taxon>eudicotyledons</taxon>
        <taxon>Gunneridae</taxon>
        <taxon>Pentapetalae</taxon>
        <taxon>asterids</taxon>
        <taxon>campanulids</taxon>
        <taxon>Asterales</taxon>
        <taxon>Asteraceae</taxon>
        <taxon>Asteroideae</taxon>
        <taxon>Anthemideae</taxon>
        <taxon>Anthemidinae</taxon>
        <taxon>Tanacetum</taxon>
    </lineage>
</organism>
<reference evidence="4" key="1">
    <citation type="journal article" date="2022" name="Int. J. Mol. Sci.">
        <title>Draft Genome of Tanacetum Coccineum: Genomic Comparison of Closely Related Tanacetum-Family Plants.</title>
        <authorList>
            <person name="Yamashiro T."/>
            <person name="Shiraishi A."/>
            <person name="Nakayama K."/>
            <person name="Satake H."/>
        </authorList>
    </citation>
    <scope>NUCLEOTIDE SEQUENCE</scope>
</reference>
<feature type="domain" description="Reverse transcriptase Ty1/copia-type" evidence="2">
    <location>
        <begin position="416"/>
        <end position="503"/>
    </location>
</feature>
<dbReference type="Proteomes" id="UP001151760">
    <property type="component" value="Unassembled WGS sequence"/>
</dbReference>
<dbReference type="InterPro" id="IPR057670">
    <property type="entry name" value="SH3_retrovirus"/>
</dbReference>
<dbReference type="Pfam" id="PF07727">
    <property type="entry name" value="RVT_2"/>
    <property type="match status" value="1"/>
</dbReference>
<evidence type="ECO:0000259" key="2">
    <source>
        <dbReference type="Pfam" id="PF07727"/>
    </source>
</evidence>